<dbReference type="Pfam" id="PF00392">
    <property type="entry name" value="GntR"/>
    <property type="match status" value="1"/>
</dbReference>
<keyword evidence="6" id="KW-0804">Transcription</keyword>
<dbReference type="Gene3D" id="3.40.640.10">
    <property type="entry name" value="Type I PLP-dependent aspartate aminotransferase-like (Major domain)"/>
    <property type="match status" value="1"/>
</dbReference>
<evidence type="ECO:0000256" key="1">
    <source>
        <dbReference type="ARBA" id="ARBA00005384"/>
    </source>
</evidence>
<gene>
    <name evidence="8" type="ORF">FD13_GL000143</name>
</gene>
<keyword evidence="9" id="KW-1185">Reference proteome</keyword>
<sequence length="461" mass="51734">MYYLKTTASAPLYEQLTSQMKAAVHRGELVGQLPSIRSLADELKVSKGTVENAYELLVAEDLVENRPQQGFFVKTAVALQDVSEHDRDLAQPDFDFSLQYASSMLETHAKSAWKRSLNTAIQSQFDRIAKTAIRRQGSIELREEIVKLLARQRGIHCDPDQVIVTTGSTESLTVVNQIVRGWLQHPVTLGIEDPGYRNAYETLKRQGVHLVPIPVTATAGIVVDRVAEAPLDLVYVTPSHQFPLGAPLAVDQRRRLLQIMAAKQGLVVEDDYDSEFSVLSKPVPALKALAPDQVIYLSGFSKTISSDLRLSFIVLPPKLLPTYHRLFEYESSSVSYIAQAATTDFIRSGAYSRHIRRSLQMNRQKYDLLKDRLTPFVNRGLLAARFGEAGIHIVFHLCNVTNIAPFERALARHHLYLRAMDRCWFTQVKPGYYIIGFAHFSKAEFNQGLSKLVAILNTLSV</sequence>
<evidence type="ECO:0000256" key="6">
    <source>
        <dbReference type="ARBA" id="ARBA00023163"/>
    </source>
</evidence>
<dbReference type="CDD" id="cd07377">
    <property type="entry name" value="WHTH_GntR"/>
    <property type="match status" value="1"/>
</dbReference>
<accession>A0A0R2DGX7</accession>
<reference evidence="8 9" key="1">
    <citation type="journal article" date="2015" name="Genome Announc.">
        <title>Expanding the biotechnology potential of lactobacilli through comparative genomics of 213 strains and associated genera.</title>
        <authorList>
            <person name="Sun Z."/>
            <person name="Harris H.M."/>
            <person name="McCann A."/>
            <person name="Guo C."/>
            <person name="Argimon S."/>
            <person name="Zhang W."/>
            <person name="Yang X."/>
            <person name="Jeffery I.B."/>
            <person name="Cooney J.C."/>
            <person name="Kagawa T.F."/>
            <person name="Liu W."/>
            <person name="Song Y."/>
            <person name="Salvetti E."/>
            <person name="Wrobel A."/>
            <person name="Rasinkangas P."/>
            <person name="Parkhill J."/>
            <person name="Rea M.C."/>
            <person name="O'Sullivan O."/>
            <person name="Ritari J."/>
            <person name="Douillard F.P."/>
            <person name="Paul Ross R."/>
            <person name="Yang R."/>
            <person name="Briner A.E."/>
            <person name="Felis G.E."/>
            <person name="de Vos W.M."/>
            <person name="Barrangou R."/>
            <person name="Klaenhammer T.R."/>
            <person name="Caufield P.W."/>
            <person name="Cui Y."/>
            <person name="Zhang H."/>
            <person name="O'Toole P.W."/>
        </authorList>
    </citation>
    <scope>NUCLEOTIDE SEQUENCE [LARGE SCALE GENOMIC DNA]</scope>
    <source>
        <strain evidence="8 9">DSM 21775</strain>
    </source>
</reference>
<evidence type="ECO:0000256" key="5">
    <source>
        <dbReference type="ARBA" id="ARBA00023125"/>
    </source>
</evidence>
<comment type="similarity">
    <text evidence="1">In the C-terminal section; belongs to the class-I pyridoxal-phosphate-dependent aminotransferase family.</text>
</comment>
<dbReference type="InterPro" id="IPR000524">
    <property type="entry name" value="Tscrpt_reg_HTH_GntR"/>
</dbReference>
<feature type="domain" description="HTH gntR-type" evidence="7">
    <location>
        <begin position="10"/>
        <end position="76"/>
    </location>
</feature>
<dbReference type="PANTHER" id="PTHR46577:SF1">
    <property type="entry name" value="HTH-TYPE TRANSCRIPTIONAL REGULATORY PROTEIN GABR"/>
    <property type="match status" value="1"/>
</dbReference>
<dbReference type="SUPFAM" id="SSF53383">
    <property type="entry name" value="PLP-dependent transferases"/>
    <property type="match status" value="1"/>
</dbReference>
<dbReference type="Proteomes" id="UP000051589">
    <property type="component" value="Unassembled WGS sequence"/>
</dbReference>
<evidence type="ECO:0000256" key="2">
    <source>
        <dbReference type="ARBA" id="ARBA00022576"/>
    </source>
</evidence>
<evidence type="ECO:0000256" key="4">
    <source>
        <dbReference type="ARBA" id="ARBA00023015"/>
    </source>
</evidence>
<dbReference type="InterPro" id="IPR036390">
    <property type="entry name" value="WH_DNA-bd_sf"/>
</dbReference>
<name>A0A0R2DGX7_9LACO</name>
<evidence type="ECO:0000313" key="9">
    <source>
        <dbReference type="Proteomes" id="UP000051589"/>
    </source>
</evidence>
<dbReference type="InterPro" id="IPR004839">
    <property type="entry name" value="Aminotransferase_I/II_large"/>
</dbReference>
<dbReference type="PANTHER" id="PTHR46577">
    <property type="entry name" value="HTH-TYPE TRANSCRIPTIONAL REGULATORY PROTEIN GABR"/>
    <property type="match status" value="1"/>
</dbReference>
<dbReference type="Gene3D" id="1.10.10.10">
    <property type="entry name" value="Winged helix-like DNA-binding domain superfamily/Winged helix DNA-binding domain"/>
    <property type="match status" value="1"/>
</dbReference>
<evidence type="ECO:0000256" key="3">
    <source>
        <dbReference type="ARBA" id="ARBA00022898"/>
    </source>
</evidence>
<protein>
    <submittedName>
        <fullName evidence="8">Aminotransferase</fullName>
    </submittedName>
</protein>
<keyword evidence="3" id="KW-0663">Pyridoxal phosphate</keyword>
<dbReference type="STRING" id="1423803.FD13_GL000143"/>
<comment type="caution">
    <text evidence="8">The sequence shown here is derived from an EMBL/GenBank/DDBJ whole genome shotgun (WGS) entry which is preliminary data.</text>
</comment>
<organism evidence="8 9">
    <name type="scientific">Levilactobacillus senmaizukei DSM 21775 = NBRC 103853</name>
    <dbReference type="NCBI Taxonomy" id="1423803"/>
    <lineage>
        <taxon>Bacteria</taxon>
        <taxon>Bacillati</taxon>
        <taxon>Bacillota</taxon>
        <taxon>Bacilli</taxon>
        <taxon>Lactobacillales</taxon>
        <taxon>Lactobacillaceae</taxon>
        <taxon>Levilactobacillus</taxon>
    </lineage>
</organism>
<proteinExistence type="inferred from homology"/>
<dbReference type="CDD" id="cd00609">
    <property type="entry name" value="AAT_like"/>
    <property type="match status" value="1"/>
</dbReference>
<dbReference type="PROSITE" id="PS50949">
    <property type="entry name" value="HTH_GNTR"/>
    <property type="match status" value="1"/>
</dbReference>
<dbReference type="InterPro" id="IPR015421">
    <property type="entry name" value="PyrdxlP-dep_Trfase_major"/>
</dbReference>
<keyword evidence="8" id="KW-0808">Transferase</keyword>
<dbReference type="OrthoDB" id="9808770at2"/>
<dbReference type="EMBL" id="AYZH01000001">
    <property type="protein sequence ID" value="KRN03359.1"/>
    <property type="molecule type" value="Genomic_DNA"/>
</dbReference>
<dbReference type="GO" id="GO:0030170">
    <property type="term" value="F:pyridoxal phosphate binding"/>
    <property type="evidence" value="ECO:0007669"/>
    <property type="project" value="InterPro"/>
</dbReference>
<dbReference type="SMART" id="SM00345">
    <property type="entry name" value="HTH_GNTR"/>
    <property type="match status" value="1"/>
</dbReference>
<dbReference type="GO" id="GO:0008483">
    <property type="term" value="F:transaminase activity"/>
    <property type="evidence" value="ECO:0007669"/>
    <property type="project" value="UniProtKB-KW"/>
</dbReference>
<dbReference type="AlphaFoldDB" id="A0A0R2DGX7"/>
<dbReference type="PATRIC" id="fig|1423803.3.peg.142"/>
<dbReference type="SUPFAM" id="SSF46785">
    <property type="entry name" value="Winged helix' DNA-binding domain"/>
    <property type="match status" value="1"/>
</dbReference>
<keyword evidence="5" id="KW-0238">DNA-binding</keyword>
<dbReference type="RefSeq" id="WP_061775597.1">
    <property type="nucleotide sequence ID" value="NZ_AYZH01000001.1"/>
</dbReference>
<dbReference type="InterPro" id="IPR015424">
    <property type="entry name" value="PyrdxlP-dep_Trfase"/>
</dbReference>
<keyword evidence="4" id="KW-0805">Transcription regulation</keyword>
<evidence type="ECO:0000313" key="8">
    <source>
        <dbReference type="EMBL" id="KRN03359.1"/>
    </source>
</evidence>
<dbReference type="GO" id="GO:0003700">
    <property type="term" value="F:DNA-binding transcription factor activity"/>
    <property type="evidence" value="ECO:0007669"/>
    <property type="project" value="InterPro"/>
</dbReference>
<dbReference type="InterPro" id="IPR036388">
    <property type="entry name" value="WH-like_DNA-bd_sf"/>
</dbReference>
<dbReference type="GO" id="GO:0003677">
    <property type="term" value="F:DNA binding"/>
    <property type="evidence" value="ECO:0007669"/>
    <property type="project" value="UniProtKB-KW"/>
</dbReference>
<dbReference type="Pfam" id="PF00155">
    <property type="entry name" value="Aminotran_1_2"/>
    <property type="match status" value="1"/>
</dbReference>
<dbReference type="InterPro" id="IPR051446">
    <property type="entry name" value="HTH_trans_reg/aminotransferase"/>
</dbReference>
<keyword evidence="2 8" id="KW-0032">Aminotransferase</keyword>
<evidence type="ECO:0000259" key="7">
    <source>
        <dbReference type="PROSITE" id="PS50949"/>
    </source>
</evidence>